<keyword evidence="1" id="KW-0175">Coiled coil</keyword>
<organism evidence="2 3">
    <name type="scientific">Lophiostoma macrostomum CBS 122681</name>
    <dbReference type="NCBI Taxonomy" id="1314788"/>
    <lineage>
        <taxon>Eukaryota</taxon>
        <taxon>Fungi</taxon>
        <taxon>Dikarya</taxon>
        <taxon>Ascomycota</taxon>
        <taxon>Pezizomycotina</taxon>
        <taxon>Dothideomycetes</taxon>
        <taxon>Pleosporomycetidae</taxon>
        <taxon>Pleosporales</taxon>
        <taxon>Lophiostomataceae</taxon>
        <taxon>Lophiostoma</taxon>
    </lineage>
</organism>
<accession>A0A6A6SLZ3</accession>
<dbReference type="Proteomes" id="UP000799324">
    <property type="component" value="Unassembled WGS sequence"/>
</dbReference>
<dbReference type="OrthoDB" id="20886at2759"/>
<reference evidence="2" key="1">
    <citation type="journal article" date="2020" name="Stud. Mycol.">
        <title>101 Dothideomycetes genomes: a test case for predicting lifestyles and emergence of pathogens.</title>
        <authorList>
            <person name="Haridas S."/>
            <person name="Albert R."/>
            <person name="Binder M."/>
            <person name="Bloem J."/>
            <person name="Labutti K."/>
            <person name="Salamov A."/>
            <person name="Andreopoulos B."/>
            <person name="Baker S."/>
            <person name="Barry K."/>
            <person name="Bills G."/>
            <person name="Bluhm B."/>
            <person name="Cannon C."/>
            <person name="Castanera R."/>
            <person name="Culley D."/>
            <person name="Daum C."/>
            <person name="Ezra D."/>
            <person name="Gonzalez J."/>
            <person name="Henrissat B."/>
            <person name="Kuo A."/>
            <person name="Liang C."/>
            <person name="Lipzen A."/>
            <person name="Lutzoni F."/>
            <person name="Magnuson J."/>
            <person name="Mondo S."/>
            <person name="Nolan M."/>
            <person name="Ohm R."/>
            <person name="Pangilinan J."/>
            <person name="Park H.-J."/>
            <person name="Ramirez L."/>
            <person name="Alfaro M."/>
            <person name="Sun H."/>
            <person name="Tritt A."/>
            <person name="Yoshinaga Y."/>
            <person name="Zwiers L.-H."/>
            <person name="Turgeon B."/>
            <person name="Goodwin S."/>
            <person name="Spatafora J."/>
            <person name="Crous P."/>
            <person name="Grigoriev I."/>
        </authorList>
    </citation>
    <scope>NUCLEOTIDE SEQUENCE</scope>
    <source>
        <strain evidence="2">CBS 122681</strain>
    </source>
</reference>
<name>A0A6A6SLZ3_9PLEO</name>
<protein>
    <submittedName>
        <fullName evidence="2">Uncharacterized protein</fullName>
    </submittedName>
</protein>
<evidence type="ECO:0000313" key="3">
    <source>
        <dbReference type="Proteomes" id="UP000799324"/>
    </source>
</evidence>
<dbReference type="AlphaFoldDB" id="A0A6A6SLZ3"/>
<keyword evidence="3" id="KW-1185">Reference proteome</keyword>
<evidence type="ECO:0000256" key="1">
    <source>
        <dbReference type="SAM" id="Coils"/>
    </source>
</evidence>
<sequence>MPLYPSIIDKHAATSNAAHNVLSLLAASVAATLELEGKKEATAIERQRKLYDEQIAQYKQELKMLKQTSCTYSEYIAMIQAVDERRAGMIAYEKTLLEYKQ</sequence>
<gene>
    <name evidence="2" type="ORF">K491DRAFT_722966</name>
</gene>
<dbReference type="EMBL" id="MU004566">
    <property type="protein sequence ID" value="KAF2647987.1"/>
    <property type="molecule type" value="Genomic_DNA"/>
</dbReference>
<proteinExistence type="predicted"/>
<feature type="coiled-coil region" evidence="1">
    <location>
        <begin position="41"/>
        <end position="68"/>
    </location>
</feature>
<evidence type="ECO:0000313" key="2">
    <source>
        <dbReference type="EMBL" id="KAF2647987.1"/>
    </source>
</evidence>